<dbReference type="SUPFAM" id="SSF56574">
    <property type="entry name" value="Serpins"/>
    <property type="match status" value="1"/>
</dbReference>
<dbReference type="InterPro" id="IPR000215">
    <property type="entry name" value="Serpin_fam"/>
</dbReference>
<dbReference type="OrthoDB" id="8179360at2759"/>
<dbReference type="GO" id="GO:0004867">
    <property type="term" value="F:serine-type endopeptidase inhibitor activity"/>
    <property type="evidence" value="ECO:0007669"/>
    <property type="project" value="UniProtKB-KW"/>
</dbReference>
<dbReference type="InterPro" id="IPR023796">
    <property type="entry name" value="Serpin_dom"/>
</dbReference>
<evidence type="ECO:0000256" key="2">
    <source>
        <dbReference type="ARBA" id="ARBA00022900"/>
    </source>
</evidence>
<dbReference type="PANTHER" id="PTHR11461:SF130">
    <property type="entry name" value="SERPIN 85F"/>
    <property type="match status" value="1"/>
</dbReference>
<feature type="domain" description="Serpin" evidence="6">
    <location>
        <begin position="215"/>
        <end position="628"/>
    </location>
</feature>
<dbReference type="Gene3D" id="2.30.39.10">
    <property type="entry name" value="Alpha-1-antitrypsin, domain 1"/>
    <property type="match status" value="1"/>
</dbReference>
<dbReference type="GO" id="GO:0005615">
    <property type="term" value="C:extracellular space"/>
    <property type="evidence" value="ECO:0007669"/>
    <property type="project" value="InterPro"/>
</dbReference>
<evidence type="ECO:0000313" key="8">
    <source>
        <dbReference type="Proteomes" id="UP000494165"/>
    </source>
</evidence>
<organism evidence="7 8">
    <name type="scientific">Cloeon dipterum</name>
    <dbReference type="NCBI Taxonomy" id="197152"/>
    <lineage>
        <taxon>Eukaryota</taxon>
        <taxon>Metazoa</taxon>
        <taxon>Ecdysozoa</taxon>
        <taxon>Arthropoda</taxon>
        <taxon>Hexapoda</taxon>
        <taxon>Insecta</taxon>
        <taxon>Pterygota</taxon>
        <taxon>Palaeoptera</taxon>
        <taxon>Ephemeroptera</taxon>
        <taxon>Pisciforma</taxon>
        <taxon>Baetidae</taxon>
        <taxon>Cloeon</taxon>
    </lineage>
</organism>
<evidence type="ECO:0000256" key="1">
    <source>
        <dbReference type="ARBA" id="ARBA00022690"/>
    </source>
</evidence>
<gene>
    <name evidence="7" type="ORF">CLODIP_2_CD03992</name>
</gene>
<feature type="region of interest" description="Disordered" evidence="4">
    <location>
        <begin position="318"/>
        <end position="436"/>
    </location>
</feature>
<proteinExistence type="inferred from homology"/>
<evidence type="ECO:0000259" key="6">
    <source>
        <dbReference type="SMART" id="SM00093"/>
    </source>
</evidence>
<feature type="region of interest" description="Disordered" evidence="4">
    <location>
        <begin position="28"/>
        <end position="200"/>
    </location>
</feature>
<evidence type="ECO:0000313" key="7">
    <source>
        <dbReference type="EMBL" id="CAB3380185.1"/>
    </source>
</evidence>
<dbReference type="AlphaFoldDB" id="A0A8S1DQ71"/>
<name>A0A8S1DQ71_9INSE</name>
<dbReference type="InterPro" id="IPR042178">
    <property type="entry name" value="Serpin_sf_1"/>
</dbReference>
<comment type="caution">
    <text evidence="7">The sequence shown here is derived from an EMBL/GenBank/DDBJ whole genome shotgun (WGS) entry which is preliminary data.</text>
</comment>
<dbReference type="InterPro" id="IPR036186">
    <property type="entry name" value="Serpin_sf"/>
</dbReference>
<keyword evidence="5" id="KW-0732">Signal</keyword>
<dbReference type="EMBL" id="CADEPI010000203">
    <property type="protein sequence ID" value="CAB3380185.1"/>
    <property type="molecule type" value="Genomic_DNA"/>
</dbReference>
<evidence type="ECO:0000256" key="5">
    <source>
        <dbReference type="SAM" id="SignalP"/>
    </source>
</evidence>
<keyword evidence="8" id="KW-1185">Reference proteome</keyword>
<sequence>MLWKMDLLLSILLLSLIHAGHPQDYRSNFQFGRGPENPGGPFIIDGPEGRMPSPHYNGPDPANDKALSDSYGPQMRHYGGGGNNFGPPVGPPQNQFAWPPPGHRPNGPNLNRPPFPDPFQKVPNYNKPPYFNGPYQQPPQQPFPGSYNNPPRRPGDYGPPPNRPPWVGAGGFQQGPPSGPPSGFGQPVWPNKKPEPSVPNKPMDFMADVINKLGTNVLLDHISARGNFVFSPYGATSVLCVLNEGASGRTAYQLSEVLDLPKNRQVVRVGMRDLHRDLKSYFKHNGFLQGVDLSHNNTSLREDFIPIMRNYGYHVDDENKQQEAATEAPEKVETTTMPMPEEQNEAAISETQNEGDSEPASDNLTEEAATEEQPAEEEATEEAATEEAPAGDEKKRKKRSMTLWKDILLPQKPNKQELNNGLFQPSSSEPSANNDSLAPRKRFRLYSGEFTEPVVVTERTEILLFSSLPQLRAVASLVPLDEPRYALLVLVPYDGRPMAMKQLVKELTNVPLRTVLGSLRPNHVHFTIPSFSAKGTVVLTSALQQIGIHDIFDPRNAKLDKMSVDPGLFIRHLEQVIDMNFGKVKSLNTRVITARSTTEVFDAMRPFVYFVIDRPSQVALLAGKVEDPTTQRIF</sequence>
<comment type="similarity">
    <text evidence="3">Belongs to the serpin family.</text>
</comment>
<accession>A0A8S1DQ71</accession>
<dbReference type="Pfam" id="PF00079">
    <property type="entry name" value="Serpin"/>
    <property type="match status" value="2"/>
</dbReference>
<dbReference type="InterPro" id="IPR042185">
    <property type="entry name" value="Serpin_sf_2"/>
</dbReference>
<dbReference type="Proteomes" id="UP000494165">
    <property type="component" value="Unassembled WGS sequence"/>
</dbReference>
<reference evidence="7 8" key="1">
    <citation type="submission" date="2020-04" db="EMBL/GenBank/DDBJ databases">
        <authorList>
            <person name="Alioto T."/>
            <person name="Alioto T."/>
            <person name="Gomez Garrido J."/>
        </authorList>
    </citation>
    <scope>NUCLEOTIDE SEQUENCE [LARGE SCALE GENOMIC DNA]</scope>
</reference>
<keyword evidence="2" id="KW-0722">Serine protease inhibitor</keyword>
<evidence type="ECO:0000256" key="3">
    <source>
        <dbReference type="RuleBase" id="RU000411"/>
    </source>
</evidence>
<evidence type="ECO:0000256" key="4">
    <source>
        <dbReference type="SAM" id="MobiDB-lite"/>
    </source>
</evidence>
<dbReference type="Gene3D" id="3.30.497.10">
    <property type="entry name" value="Antithrombin, subunit I, domain 2"/>
    <property type="match status" value="2"/>
</dbReference>
<dbReference type="PANTHER" id="PTHR11461">
    <property type="entry name" value="SERINE PROTEASE INHIBITOR, SERPIN"/>
    <property type="match status" value="1"/>
</dbReference>
<dbReference type="SMART" id="SM00093">
    <property type="entry name" value="SERPIN"/>
    <property type="match status" value="1"/>
</dbReference>
<keyword evidence="1" id="KW-0646">Protease inhibitor</keyword>
<feature type="compositionally biased region" description="Acidic residues" evidence="4">
    <location>
        <begin position="353"/>
        <end position="385"/>
    </location>
</feature>
<feature type="chain" id="PRO_5035739585" description="Serpin domain-containing protein" evidence="5">
    <location>
        <begin position="23"/>
        <end position="634"/>
    </location>
</feature>
<feature type="signal peptide" evidence="5">
    <location>
        <begin position="1"/>
        <end position="22"/>
    </location>
</feature>
<feature type="compositionally biased region" description="Polar residues" evidence="4">
    <location>
        <begin position="416"/>
        <end position="436"/>
    </location>
</feature>
<protein>
    <recommendedName>
        <fullName evidence="6">Serpin domain-containing protein</fullName>
    </recommendedName>
</protein>